<dbReference type="GO" id="GO:0016791">
    <property type="term" value="F:phosphatase activity"/>
    <property type="evidence" value="ECO:0007669"/>
    <property type="project" value="TreeGrafter"/>
</dbReference>
<evidence type="ECO:0000259" key="1">
    <source>
        <dbReference type="Pfam" id="PF00149"/>
    </source>
</evidence>
<dbReference type="InterPro" id="IPR029052">
    <property type="entry name" value="Metallo-depent_PP-like"/>
</dbReference>
<sequence length="110" mass="12661">MHYDVIGDVHGCLDELHTLFSVMNYKLKNHVYVNPDGRIPVFLGDITDRGPASIETIRLVYNMVVKSNKAYYVPGNHCNKLYRYFLGNNVQLKHGLETTVEEYNTLPETE</sequence>
<dbReference type="PANTHER" id="PTHR42850:SF7">
    <property type="entry name" value="BIS(5'-NUCLEOSYL)-TETRAPHOSPHATASE PRPE [ASYMMETRICAL]"/>
    <property type="match status" value="1"/>
</dbReference>
<accession>A0A1I1RXK5</accession>
<dbReference type="InterPro" id="IPR004843">
    <property type="entry name" value="Calcineurin-like_PHP"/>
</dbReference>
<organism evidence="2 3">
    <name type="scientific">Lentibacillus persicus</name>
    <dbReference type="NCBI Taxonomy" id="640948"/>
    <lineage>
        <taxon>Bacteria</taxon>
        <taxon>Bacillati</taxon>
        <taxon>Bacillota</taxon>
        <taxon>Bacilli</taxon>
        <taxon>Bacillales</taxon>
        <taxon>Bacillaceae</taxon>
        <taxon>Lentibacillus</taxon>
    </lineage>
</organism>
<dbReference type="EMBL" id="FOMR01000001">
    <property type="protein sequence ID" value="SFD39069.1"/>
    <property type="molecule type" value="Genomic_DNA"/>
</dbReference>
<keyword evidence="3" id="KW-1185">Reference proteome</keyword>
<dbReference type="Gene3D" id="3.60.21.10">
    <property type="match status" value="1"/>
</dbReference>
<evidence type="ECO:0000313" key="3">
    <source>
        <dbReference type="Proteomes" id="UP000199474"/>
    </source>
</evidence>
<dbReference type="PRINTS" id="PR00114">
    <property type="entry name" value="STPHPHTASE"/>
</dbReference>
<proteinExistence type="predicted"/>
<feature type="domain" description="Calcineurin-like phosphoesterase" evidence="1">
    <location>
        <begin position="2"/>
        <end position="107"/>
    </location>
</feature>
<evidence type="ECO:0000313" key="2">
    <source>
        <dbReference type="EMBL" id="SFD39069.1"/>
    </source>
</evidence>
<dbReference type="InterPro" id="IPR050126">
    <property type="entry name" value="Ap4A_hydrolase"/>
</dbReference>
<dbReference type="SUPFAM" id="SSF56300">
    <property type="entry name" value="Metallo-dependent phosphatases"/>
    <property type="match status" value="1"/>
</dbReference>
<dbReference type="Proteomes" id="UP000199474">
    <property type="component" value="Unassembled WGS sequence"/>
</dbReference>
<dbReference type="Pfam" id="PF00149">
    <property type="entry name" value="Metallophos"/>
    <property type="match status" value="1"/>
</dbReference>
<dbReference type="PANTHER" id="PTHR42850">
    <property type="entry name" value="METALLOPHOSPHOESTERASE"/>
    <property type="match status" value="1"/>
</dbReference>
<gene>
    <name evidence="2" type="ORF">SAMN05216238_101115</name>
</gene>
<protein>
    <submittedName>
        <fullName evidence="2">Calcineurin-like phosphoesterase</fullName>
    </submittedName>
</protein>
<reference evidence="3" key="1">
    <citation type="submission" date="2016-10" db="EMBL/GenBank/DDBJ databases">
        <authorList>
            <person name="Varghese N."/>
            <person name="Submissions S."/>
        </authorList>
    </citation>
    <scope>NUCLEOTIDE SEQUENCE [LARGE SCALE GENOMIC DNA]</scope>
    <source>
        <strain evidence="3">DSM 22530</strain>
    </source>
</reference>
<dbReference type="AlphaFoldDB" id="A0A1I1RXK5"/>
<name>A0A1I1RXK5_9BACI</name>
<dbReference type="STRING" id="640948.SAMN05216238_101115"/>
<dbReference type="InterPro" id="IPR006186">
    <property type="entry name" value="Ser/Thr-sp_prot-phosphatase"/>
</dbReference>
<dbReference type="GO" id="GO:0005737">
    <property type="term" value="C:cytoplasm"/>
    <property type="evidence" value="ECO:0007669"/>
    <property type="project" value="TreeGrafter"/>
</dbReference>